<dbReference type="Pfam" id="PF04982">
    <property type="entry name" value="TM_HPP"/>
    <property type="match status" value="1"/>
</dbReference>
<comment type="caution">
    <text evidence="3">The sequence shown here is derived from an EMBL/GenBank/DDBJ whole genome shotgun (WGS) entry which is preliminary data.</text>
</comment>
<evidence type="ECO:0000313" key="4">
    <source>
        <dbReference type="Proteomes" id="UP001162880"/>
    </source>
</evidence>
<evidence type="ECO:0000259" key="2">
    <source>
        <dbReference type="Pfam" id="PF04982"/>
    </source>
</evidence>
<reference evidence="3" key="1">
    <citation type="submission" date="2022-03" db="EMBL/GenBank/DDBJ databases">
        <title>Identification of a novel bacterium isolated from mangrove sediments.</title>
        <authorList>
            <person name="Pan X."/>
        </authorList>
    </citation>
    <scope>NUCLEOTIDE SEQUENCE</scope>
    <source>
        <strain evidence="3">B2580</strain>
    </source>
</reference>
<feature type="transmembrane region" description="Helical" evidence="1">
    <location>
        <begin position="103"/>
        <end position="122"/>
    </location>
</feature>
<dbReference type="Proteomes" id="UP001162880">
    <property type="component" value="Unassembled WGS sequence"/>
</dbReference>
<feature type="transmembrane region" description="Helical" evidence="1">
    <location>
        <begin position="143"/>
        <end position="165"/>
    </location>
</feature>
<organism evidence="3 4">
    <name type="scientific">Novosphingobium album</name>
    <name type="common">ex Hu et al. 2023</name>
    <dbReference type="NCBI Taxonomy" id="2930093"/>
    <lineage>
        <taxon>Bacteria</taxon>
        <taxon>Pseudomonadati</taxon>
        <taxon>Pseudomonadota</taxon>
        <taxon>Alphaproteobacteria</taxon>
        <taxon>Sphingomonadales</taxon>
        <taxon>Sphingomonadaceae</taxon>
        <taxon>Novosphingobium</taxon>
    </lineage>
</organism>
<keyword evidence="1" id="KW-0472">Membrane</keyword>
<name>A0ABT0B163_9SPHN</name>
<evidence type="ECO:0000256" key="1">
    <source>
        <dbReference type="SAM" id="Phobius"/>
    </source>
</evidence>
<dbReference type="EMBL" id="JALHLE010000009">
    <property type="protein sequence ID" value="MCJ2178529.1"/>
    <property type="molecule type" value="Genomic_DNA"/>
</dbReference>
<dbReference type="InterPro" id="IPR058581">
    <property type="entry name" value="TM_HPP"/>
</dbReference>
<protein>
    <submittedName>
        <fullName evidence="3">HPP family protein</fullName>
    </submittedName>
</protein>
<dbReference type="InterPro" id="IPR007065">
    <property type="entry name" value="HPP"/>
</dbReference>
<accession>A0ABT0B163</accession>
<dbReference type="PANTHER" id="PTHR33741:SF5">
    <property type="entry name" value="TRANSMEMBRANE PROTEIN DDB_G0269096-RELATED"/>
    <property type="match status" value="1"/>
</dbReference>
<sequence length="226" mass="23551">MTQPLEISPRASWRVQAAGHLGWMRGAAGAAMGIAVAGAVTILLVGGKGAALPFLVAPLGASAVLVFCVPASPLAQPWAVIGGNLLSSVIGLTAGHLLGDPWLAASLGVGLAIAVMSLARCLHPPGGACALLCALGASGRIPWDAVYMLPITVNVLLLCSFGWLYNNLTGHPWPHRPPRLPEPSRHAYSRSDIEAVLADWNEVLDVEIDDLDAFVQALLRRGARNV</sequence>
<dbReference type="PANTHER" id="PTHR33741">
    <property type="entry name" value="TRANSMEMBRANE PROTEIN DDB_G0269096-RELATED"/>
    <property type="match status" value="1"/>
</dbReference>
<feature type="transmembrane region" description="Helical" evidence="1">
    <location>
        <begin position="78"/>
        <end position="97"/>
    </location>
</feature>
<evidence type="ECO:0000313" key="3">
    <source>
        <dbReference type="EMBL" id="MCJ2178529.1"/>
    </source>
</evidence>
<keyword evidence="4" id="KW-1185">Reference proteome</keyword>
<keyword evidence="1" id="KW-1133">Transmembrane helix</keyword>
<feature type="transmembrane region" description="Helical" evidence="1">
    <location>
        <begin position="51"/>
        <end position="71"/>
    </location>
</feature>
<feature type="domain" description="HPP transmembrane region" evidence="2">
    <location>
        <begin position="22"/>
        <end position="174"/>
    </location>
</feature>
<feature type="transmembrane region" description="Helical" evidence="1">
    <location>
        <begin position="21"/>
        <end position="45"/>
    </location>
</feature>
<gene>
    <name evidence="3" type="ORF">MTR64_08140</name>
</gene>
<keyword evidence="1" id="KW-0812">Transmembrane</keyword>
<proteinExistence type="predicted"/>